<dbReference type="PROSITE" id="PS00122">
    <property type="entry name" value="CARBOXYLESTERASE_B_1"/>
    <property type="match status" value="1"/>
</dbReference>
<feature type="compositionally biased region" description="Low complexity" evidence="7">
    <location>
        <begin position="62"/>
        <end position="71"/>
    </location>
</feature>
<evidence type="ECO:0000256" key="4">
    <source>
        <dbReference type="ARBA" id="ARBA00022801"/>
    </source>
</evidence>
<evidence type="ECO:0000256" key="2">
    <source>
        <dbReference type="ARBA" id="ARBA00010515"/>
    </source>
</evidence>
<dbReference type="InterPro" id="IPR019819">
    <property type="entry name" value="Carboxylesterase_B_CS"/>
</dbReference>
<dbReference type="EnsemblMetazoa" id="AALB002752-RA">
    <property type="protein sequence ID" value="AALB002752-PA"/>
    <property type="gene ID" value="AALB002752"/>
</dbReference>
<protein>
    <recommendedName>
        <fullName evidence="8">Carboxylesterase type B domain-containing protein</fullName>
    </recommendedName>
</protein>
<dbReference type="GO" id="GO:0052689">
    <property type="term" value="F:carboxylic ester hydrolase activity"/>
    <property type="evidence" value="ECO:0007669"/>
    <property type="project" value="UniProtKB-KW"/>
</dbReference>
<dbReference type="FunFam" id="3.40.50.1820:FF:000092">
    <property type="entry name" value="Carboxylic ester hydrolase"/>
    <property type="match status" value="1"/>
</dbReference>
<dbReference type="InterPro" id="IPR029058">
    <property type="entry name" value="AB_hydrolase_fold"/>
</dbReference>
<evidence type="ECO:0000256" key="1">
    <source>
        <dbReference type="ARBA" id="ARBA00005964"/>
    </source>
</evidence>
<dbReference type="STRING" id="7167.A0A182F8C8"/>
<dbReference type="Proteomes" id="UP000069272">
    <property type="component" value="Chromosome 2R"/>
</dbReference>
<dbReference type="VEuPathDB" id="VectorBase:AALB20_035824"/>
<keyword evidence="4" id="KW-0378">Hydrolase</keyword>
<evidence type="ECO:0000259" key="8">
    <source>
        <dbReference type="Pfam" id="PF00135"/>
    </source>
</evidence>
<dbReference type="ESTHER" id="anoda-w5jq87">
    <property type="family name" value="Carb_B_Arthropoda"/>
</dbReference>
<proteinExistence type="inferred from homology"/>
<keyword evidence="3" id="KW-0719">Serine esterase</keyword>
<reference evidence="9" key="2">
    <citation type="submission" date="2022-08" db="UniProtKB">
        <authorList>
            <consortium name="EnsemblMetazoa"/>
        </authorList>
    </citation>
    <scope>IDENTIFICATION</scope>
    <source>
        <strain evidence="9">STECLA/ALBI9_A</strain>
    </source>
</reference>
<feature type="region of interest" description="Disordered" evidence="7">
    <location>
        <begin position="40"/>
        <end position="71"/>
    </location>
</feature>
<evidence type="ECO:0000256" key="5">
    <source>
        <dbReference type="ARBA" id="ARBA00023157"/>
    </source>
</evidence>
<reference evidence="9 10" key="1">
    <citation type="journal article" date="2017" name="G3 (Bethesda)">
        <title>The Physical Genome Mapping of Anopheles albimanus Corrected Scaffold Misassemblies and Identified Interarm Rearrangements in Genus Anopheles.</title>
        <authorList>
            <person name="Artemov G.N."/>
            <person name="Peery A.N."/>
            <person name="Jiang X."/>
            <person name="Tu Z."/>
            <person name="Stegniy V.N."/>
            <person name="Sharakhova M.V."/>
            <person name="Sharakhov I.V."/>
        </authorList>
    </citation>
    <scope>NUCLEOTIDE SEQUENCE [LARGE SCALE GENOMIC DNA]</scope>
    <source>
        <strain evidence="9 10">ALBI9_A</strain>
    </source>
</reference>
<comment type="similarity">
    <text evidence="2">Belongs to the 'GDXG' lipolytic enzyme family.</text>
</comment>
<dbReference type="AlphaFoldDB" id="A0A182F8C8"/>
<dbReference type="SUPFAM" id="SSF53474">
    <property type="entry name" value="alpha/beta-Hydrolases"/>
    <property type="match status" value="1"/>
</dbReference>
<dbReference type="SUPFAM" id="SSF54928">
    <property type="entry name" value="RNA-binding domain, RBD"/>
    <property type="match status" value="1"/>
</dbReference>
<name>A0A182F8C8_ANOAL</name>
<dbReference type="InterPro" id="IPR002168">
    <property type="entry name" value="Lipase_GDXG_HIS_AS"/>
</dbReference>
<evidence type="ECO:0000313" key="10">
    <source>
        <dbReference type="Proteomes" id="UP000069272"/>
    </source>
</evidence>
<dbReference type="GO" id="GO:0003676">
    <property type="term" value="F:nucleic acid binding"/>
    <property type="evidence" value="ECO:0007669"/>
    <property type="project" value="InterPro"/>
</dbReference>
<dbReference type="PROSITE" id="PS01173">
    <property type="entry name" value="LIPASE_GDXG_HIS"/>
    <property type="match status" value="1"/>
</dbReference>
<comment type="similarity">
    <text evidence="1">Belongs to the type-B carboxylesterase/lipase family.</text>
</comment>
<sequence>MNRCAFVHMQNQDMAESAIQALHNTTFKGVTIVVERGRVRERPPGGVGGMDSARGRVGAGPMRGSRGGMRSQPYGGSYGAARAAPGGVGGGGGGAVAGYGPRASYGTGSRYEGGSYRNDVGYSSSSSAYGYGYTSNGGGGGGGGGGYGSTRHSSSEDRRGFTLPSYPADQSRAAYGSSYDGYSGYDSYSSGYGSYGGGYSQAPVDGGAAGPSTDYSQSYPAMGGGSSGYRKEKGCAKMYAIRLLILSLASIGVHSSYALPPSTFGEAIASAGQLSNKLKETVAWKTFTGIARDSDSINSLVRIIPRTTMGFVRDVVSSFKRESRAIILTNNGALEGRLQQVKGGGSGFFYAFKGIRYGQAPIGELRFRAPVPETPWKGIRSANQEGSVCPHRNMILDNYKGNEDCLFLNVYSPELPVGEDNPSLPVMVWIHGGAFSFGSGNAFLYGPDYLVPNGVVLVTFNYRLGPLGFLSVGRDAPGNAGLKDQVLALRWVQENIAAFGGNPNDVTIFGQSAGSVSVQLLALSPLTKGLFHKAIAQSGSVLNPWAIARDTKSRAFHLGQLLGIRTNDTDELLGQLRRVQPQKIVDAALKTLTAEDVRKSIGLPFVPSLEDWTGADASSDAPLLREEPLELLKSGRYHHVPMIVGFNSHEAMLFLRRVRKDPNLLQTLDSDFERLIPTNLHVDRESDEGREFASKMKHFYLGDKRVSNETIQEMMNLMSDVMFLHGITDVARIHASHNGPNSTWVYRFGYDGALGIYKRILGINWPGACHGDELGYLFHFGFLNLRLDSSSPELQVMQKMTRMWTNFAKYGNPTPFGEDELVLGINWPSVIPNTTTELPYLDIAGSLASKMNPDAVRLRFWDDAFTQYNGNLL</sequence>
<feature type="domain" description="Carboxylesterase type B" evidence="8">
    <location>
        <begin position="325"/>
        <end position="861"/>
    </location>
</feature>
<keyword evidence="5" id="KW-1015">Disulfide bond</keyword>
<evidence type="ECO:0000256" key="6">
    <source>
        <dbReference type="ARBA" id="ARBA00023180"/>
    </source>
</evidence>
<dbReference type="VEuPathDB" id="VectorBase:AALB20_028862"/>
<organism evidence="9 10">
    <name type="scientific">Anopheles albimanus</name>
    <name type="common">New world malaria mosquito</name>
    <dbReference type="NCBI Taxonomy" id="7167"/>
    <lineage>
        <taxon>Eukaryota</taxon>
        <taxon>Metazoa</taxon>
        <taxon>Ecdysozoa</taxon>
        <taxon>Arthropoda</taxon>
        <taxon>Hexapoda</taxon>
        <taxon>Insecta</taxon>
        <taxon>Pterygota</taxon>
        <taxon>Neoptera</taxon>
        <taxon>Endopterygota</taxon>
        <taxon>Diptera</taxon>
        <taxon>Nematocera</taxon>
        <taxon>Culicoidea</taxon>
        <taxon>Culicidae</taxon>
        <taxon>Anophelinae</taxon>
        <taxon>Anopheles</taxon>
    </lineage>
</organism>
<dbReference type="Gene3D" id="3.40.50.1820">
    <property type="entry name" value="alpha/beta hydrolase"/>
    <property type="match status" value="1"/>
</dbReference>
<dbReference type="InterPro" id="IPR012677">
    <property type="entry name" value="Nucleotide-bd_a/b_plait_sf"/>
</dbReference>
<dbReference type="InterPro" id="IPR019826">
    <property type="entry name" value="Carboxylesterase_B_AS"/>
</dbReference>
<evidence type="ECO:0000256" key="3">
    <source>
        <dbReference type="ARBA" id="ARBA00022487"/>
    </source>
</evidence>
<keyword evidence="6" id="KW-0325">Glycoprotein</keyword>
<dbReference type="Pfam" id="PF00135">
    <property type="entry name" value="COesterase"/>
    <property type="match status" value="1"/>
</dbReference>
<dbReference type="VEuPathDB" id="VectorBase:AALB002752"/>
<accession>A0A182F8C8</accession>
<evidence type="ECO:0000313" key="9">
    <source>
        <dbReference type="EnsemblMetazoa" id="AALB002752-PA"/>
    </source>
</evidence>
<dbReference type="Gene3D" id="3.30.70.330">
    <property type="match status" value="1"/>
</dbReference>
<dbReference type="InterPro" id="IPR035979">
    <property type="entry name" value="RBD_domain_sf"/>
</dbReference>
<dbReference type="InterPro" id="IPR050309">
    <property type="entry name" value="Type-B_Carboxylest/Lipase"/>
</dbReference>
<feature type="region of interest" description="Disordered" evidence="7">
    <location>
        <begin position="142"/>
        <end position="167"/>
    </location>
</feature>
<dbReference type="PANTHER" id="PTHR11559">
    <property type="entry name" value="CARBOXYLESTERASE"/>
    <property type="match status" value="1"/>
</dbReference>
<evidence type="ECO:0000256" key="7">
    <source>
        <dbReference type="SAM" id="MobiDB-lite"/>
    </source>
</evidence>
<dbReference type="PROSITE" id="PS00941">
    <property type="entry name" value="CARBOXYLESTERASE_B_2"/>
    <property type="match status" value="1"/>
</dbReference>
<dbReference type="InterPro" id="IPR002018">
    <property type="entry name" value="CarbesteraseB"/>
</dbReference>
<keyword evidence="10" id="KW-1185">Reference proteome</keyword>